<evidence type="ECO:0000313" key="3">
    <source>
        <dbReference type="EMBL" id="QDL36842.1"/>
    </source>
</evidence>
<keyword evidence="4" id="KW-1185">Reference proteome</keyword>
<dbReference type="RefSeq" id="WP_142818001.1">
    <property type="nucleotide sequence ID" value="NZ_CP035503.1"/>
</dbReference>
<gene>
    <name evidence="3" type="ORF">EUB48_05685</name>
</gene>
<dbReference type="KEGG" id="rhf:EUB48_05685"/>
<evidence type="ECO:0000256" key="2">
    <source>
        <dbReference type="SAM" id="SignalP"/>
    </source>
</evidence>
<evidence type="ECO:0008006" key="5">
    <source>
        <dbReference type="Google" id="ProtNLM"/>
    </source>
</evidence>
<accession>A0A515D8U8</accession>
<dbReference type="AlphaFoldDB" id="A0A515D8U8"/>
<protein>
    <recommendedName>
        <fullName evidence="5">DUF4148 domain-containing protein</fullName>
    </recommendedName>
</protein>
<organism evidence="3 4">
    <name type="scientific">Rhodoferax sediminis</name>
    <dbReference type="NCBI Taxonomy" id="2509614"/>
    <lineage>
        <taxon>Bacteria</taxon>
        <taxon>Pseudomonadati</taxon>
        <taxon>Pseudomonadota</taxon>
        <taxon>Betaproteobacteria</taxon>
        <taxon>Burkholderiales</taxon>
        <taxon>Comamonadaceae</taxon>
        <taxon>Rhodoferax</taxon>
    </lineage>
</organism>
<dbReference type="EMBL" id="CP035503">
    <property type="protein sequence ID" value="QDL36842.1"/>
    <property type="molecule type" value="Genomic_DNA"/>
</dbReference>
<name>A0A515D8U8_9BURK</name>
<sequence>MILKESNMKIHPLLIAAALTTGGLAFAQTPPATPAVTPAPAPAAAAPATQHKAAAHKMRMHGHAHKAAAAAAPTGAEPTTTREERMAAAEADYKASLEKGDQAAPVHKMHRHHGGHPMHKHQPAKAAPAS</sequence>
<feature type="signal peptide" evidence="2">
    <location>
        <begin position="1"/>
        <end position="27"/>
    </location>
</feature>
<proteinExistence type="predicted"/>
<feature type="chain" id="PRO_5021935159" description="DUF4148 domain-containing protein" evidence="2">
    <location>
        <begin position="28"/>
        <end position="130"/>
    </location>
</feature>
<feature type="compositionally biased region" description="Basic residues" evidence="1">
    <location>
        <begin position="55"/>
        <end position="66"/>
    </location>
</feature>
<evidence type="ECO:0000256" key="1">
    <source>
        <dbReference type="SAM" id="MobiDB-lite"/>
    </source>
</evidence>
<feature type="compositionally biased region" description="Basic residues" evidence="1">
    <location>
        <begin position="107"/>
        <end position="123"/>
    </location>
</feature>
<feature type="region of interest" description="Disordered" evidence="1">
    <location>
        <begin position="55"/>
        <end position="130"/>
    </location>
</feature>
<reference evidence="3 4" key="1">
    <citation type="submission" date="2019-01" db="EMBL/GenBank/DDBJ databases">
        <title>Genomic insights into a novel species Rhodoferax sp.</title>
        <authorList>
            <person name="Jin L."/>
        </authorList>
    </citation>
    <scope>NUCLEOTIDE SEQUENCE [LARGE SCALE GENOMIC DNA]</scope>
    <source>
        <strain evidence="3 4">CHu59-6-5</strain>
    </source>
</reference>
<dbReference type="Proteomes" id="UP000316798">
    <property type="component" value="Chromosome"/>
</dbReference>
<keyword evidence="2" id="KW-0732">Signal</keyword>
<feature type="compositionally biased region" description="Low complexity" evidence="1">
    <location>
        <begin position="67"/>
        <end position="79"/>
    </location>
</feature>
<evidence type="ECO:0000313" key="4">
    <source>
        <dbReference type="Proteomes" id="UP000316798"/>
    </source>
</evidence>
<feature type="compositionally biased region" description="Basic and acidic residues" evidence="1">
    <location>
        <begin position="80"/>
        <end position="101"/>
    </location>
</feature>